<gene>
    <name evidence="9" type="ORF">Kpol_1042p28</name>
</gene>
<accession>A7TQB3</accession>
<dbReference type="GeneID" id="5543632"/>
<evidence type="ECO:0000256" key="5">
    <source>
        <dbReference type="ARBA" id="ARBA00022824"/>
    </source>
</evidence>
<feature type="transmembrane region" description="Helical" evidence="8">
    <location>
        <begin position="394"/>
        <end position="412"/>
    </location>
</feature>
<dbReference type="HOGENOM" id="CLU_023799_3_0_1"/>
<feature type="transmembrane region" description="Helical" evidence="8">
    <location>
        <begin position="107"/>
        <end position="127"/>
    </location>
</feature>
<dbReference type="RefSeq" id="XP_001643425.1">
    <property type="nucleotide sequence ID" value="XM_001643375.1"/>
</dbReference>
<feature type="transmembrane region" description="Helical" evidence="8">
    <location>
        <begin position="218"/>
        <end position="240"/>
    </location>
</feature>
<dbReference type="STRING" id="436907.A7TQB3"/>
<dbReference type="PhylomeDB" id="A7TQB3"/>
<evidence type="ECO:0000313" key="10">
    <source>
        <dbReference type="Proteomes" id="UP000000267"/>
    </source>
</evidence>
<comment type="similarity">
    <text evidence="2">Belongs to the peptidase A22B family.</text>
</comment>
<dbReference type="SMART" id="SM00730">
    <property type="entry name" value="PSN"/>
    <property type="match status" value="1"/>
</dbReference>
<keyword evidence="6 8" id="KW-1133">Transmembrane helix</keyword>
<dbReference type="KEGG" id="vpo:Kpol_1042p28"/>
<dbReference type="eggNOG" id="KOG2443">
    <property type="taxonomic scope" value="Eukaryota"/>
</dbReference>
<comment type="subcellular location">
    <subcellularLocation>
        <location evidence="1">Endoplasmic reticulum membrane</location>
        <topology evidence="1">Multi-pass membrane protein</topology>
    </subcellularLocation>
</comment>
<dbReference type="GO" id="GO:0098553">
    <property type="term" value="C:lumenal side of endoplasmic reticulum membrane"/>
    <property type="evidence" value="ECO:0007669"/>
    <property type="project" value="TreeGrafter"/>
</dbReference>
<keyword evidence="10" id="KW-1185">Reference proteome</keyword>
<evidence type="ECO:0000256" key="8">
    <source>
        <dbReference type="SAM" id="Phobius"/>
    </source>
</evidence>
<keyword evidence="7 8" id="KW-0472">Membrane</keyword>
<proteinExistence type="inferred from homology"/>
<dbReference type="EMBL" id="DS480455">
    <property type="protein sequence ID" value="EDO15567.1"/>
    <property type="molecule type" value="Genomic_DNA"/>
</dbReference>
<dbReference type="GO" id="GO:0051603">
    <property type="term" value="P:proteolysis involved in protein catabolic process"/>
    <property type="evidence" value="ECO:0007669"/>
    <property type="project" value="EnsemblFungi"/>
</dbReference>
<dbReference type="GO" id="GO:1990578">
    <property type="term" value="C:perinuclear endoplasmic reticulum membrane"/>
    <property type="evidence" value="ECO:0007669"/>
    <property type="project" value="EnsemblFungi"/>
</dbReference>
<evidence type="ECO:0000256" key="1">
    <source>
        <dbReference type="ARBA" id="ARBA00004477"/>
    </source>
</evidence>
<keyword evidence="3 8" id="KW-0812">Transmembrane</keyword>
<feature type="transmembrane region" description="Helical" evidence="8">
    <location>
        <begin position="272"/>
        <end position="296"/>
    </location>
</feature>
<dbReference type="InterPro" id="IPR006639">
    <property type="entry name" value="Preselin/SPP"/>
</dbReference>
<feature type="transmembrane region" description="Helical" evidence="8">
    <location>
        <begin position="246"/>
        <end position="265"/>
    </location>
</feature>
<evidence type="ECO:0000313" key="9">
    <source>
        <dbReference type="EMBL" id="EDO15567.1"/>
    </source>
</evidence>
<dbReference type="OMA" id="FIAMCYK"/>
<evidence type="ECO:0000256" key="6">
    <source>
        <dbReference type="ARBA" id="ARBA00022989"/>
    </source>
</evidence>
<evidence type="ECO:0000256" key="7">
    <source>
        <dbReference type="ARBA" id="ARBA00023136"/>
    </source>
</evidence>
<feature type="non-terminal residue" evidence="9">
    <location>
        <position position="486"/>
    </location>
</feature>
<dbReference type="GO" id="GO:0098554">
    <property type="term" value="C:cytoplasmic side of endoplasmic reticulum membrane"/>
    <property type="evidence" value="ECO:0007669"/>
    <property type="project" value="TreeGrafter"/>
</dbReference>
<dbReference type="OrthoDB" id="29661at2759"/>
<dbReference type="GO" id="GO:0009267">
    <property type="term" value="P:cellular response to starvation"/>
    <property type="evidence" value="ECO:0007669"/>
    <property type="project" value="EnsemblFungi"/>
</dbReference>
<dbReference type="InParanoid" id="A7TQB3"/>
<sequence>MLFYYGILTSIAMTLVIIGSFASISSIPYTALPPTKIHPLFDPTDFDLELDCHIVYKDDPEKNKKAGIMDEKHAILLPLSSGLMLTALYFIITKLKIHWINFVMKLLIWNIKTMSIVAGTFVTSYVLHSIVRNFLHFQKWDPLEIFPRYRLTVSDDNEEINRSSGVVTNFNYQDVLTDKIYYQDMIDMINKNPIEKQYYKREFRKPTNIDSKRQIINIYYDNITTISLICSAILTVTFHYLPKNWLVGNLVSVNFAIWSISHLNLKNLKSGTLILMALFLYDIYFVFGTEIMVTVATKVDLPIKLSIPTKYNGQIGKFEFAMLGLGDIALPGMFISTCYKFDIWKYHLDNNDVEFHLLNWSYIGRYFITACISYGLSIIACMVALSKFKTAQPALLYIVPGLLISTLSLAWISGDFKQFWCFQYDTIELSKNILREEDGDATTTYTAFIEATDIDDDEEDYTEEDAALDYDEDDFISSDEEENYRS</sequence>
<evidence type="ECO:0000256" key="3">
    <source>
        <dbReference type="ARBA" id="ARBA00022692"/>
    </source>
</evidence>
<dbReference type="Pfam" id="PF04258">
    <property type="entry name" value="Peptidase_A22B"/>
    <property type="match status" value="1"/>
</dbReference>
<dbReference type="PANTHER" id="PTHR12174:SF23">
    <property type="entry name" value="MINOR HISTOCOMPATIBILITY ANTIGEN H13"/>
    <property type="match status" value="1"/>
</dbReference>
<dbReference type="Proteomes" id="UP000000267">
    <property type="component" value="Unassembled WGS sequence"/>
</dbReference>
<organism evidence="10">
    <name type="scientific">Vanderwaltozyma polyspora (strain ATCC 22028 / DSM 70294 / BCRC 21397 / CBS 2163 / NBRC 10782 / NRRL Y-8283 / UCD 57-17)</name>
    <name type="common">Kluyveromyces polysporus</name>
    <dbReference type="NCBI Taxonomy" id="436907"/>
    <lineage>
        <taxon>Eukaryota</taxon>
        <taxon>Fungi</taxon>
        <taxon>Dikarya</taxon>
        <taxon>Ascomycota</taxon>
        <taxon>Saccharomycotina</taxon>
        <taxon>Saccharomycetes</taxon>
        <taxon>Saccharomycetales</taxon>
        <taxon>Saccharomycetaceae</taxon>
        <taxon>Vanderwaltozyma</taxon>
    </lineage>
</organism>
<evidence type="ECO:0000256" key="4">
    <source>
        <dbReference type="ARBA" id="ARBA00022801"/>
    </source>
</evidence>
<name>A7TQB3_VANPO</name>
<dbReference type="GO" id="GO:0006465">
    <property type="term" value="P:signal peptide processing"/>
    <property type="evidence" value="ECO:0007669"/>
    <property type="project" value="TreeGrafter"/>
</dbReference>
<keyword evidence="5" id="KW-0256">Endoplasmic reticulum</keyword>
<feature type="transmembrane region" description="Helical" evidence="8">
    <location>
        <begin position="6"/>
        <end position="27"/>
    </location>
</feature>
<dbReference type="AlphaFoldDB" id="A7TQB3"/>
<evidence type="ECO:0000256" key="2">
    <source>
        <dbReference type="ARBA" id="ARBA00006859"/>
    </source>
</evidence>
<dbReference type="GO" id="GO:0033619">
    <property type="term" value="P:membrane protein proteolysis"/>
    <property type="evidence" value="ECO:0007669"/>
    <property type="project" value="TreeGrafter"/>
</dbReference>
<dbReference type="MEROPS" id="A22.008"/>
<keyword evidence="4" id="KW-0378">Hydrolase</keyword>
<feature type="transmembrane region" description="Helical" evidence="8">
    <location>
        <begin position="363"/>
        <end position="385"/>
    </location>
</feature>
<dbReference type="FunCoup" id="A7TQB3">
    <property type="interactions" value="20"/>
</dbReference>
<dbReference type="PANTHER" id="PTHR12174">
    <property type="entry name" value="SIGNAL PEPTIDE PEPTIDASE"/>
    <property type="match status" value="1"/>
</dbReference>
<dbReference type="GO" id="GO:0042500">
    <property type="term" value="F:aspartic endopeptidase activity, intramembrane cleaving"/>
    <property type="evidence" value="ECO:0007669"/>
    <property type="project" value="EnsemblFungi"/>
</dbReference>
<protein>
    <submittedName>
        <fullName evidence="9">Uncharacterized protein</fullName>
    </submittedName>
</protein>
<dbReference type="InterPro" id="IPR007369">
    <property type="entry name" value="Peptidase_A22B_SPP"/>
</dbReference>
<feature type="transmembrane region" description="Helical" evidence="8">
    <location>
        <begin position="74"/>
        <end position="92"/>
    </location>
</feature>
<reference evidence="9 10" key="1">
    <citation type="journal article" date="2007" name="Proc. Natl. Acad. Sci. U.S.A.">
        <title>Independent sorting-out of thousands of duplicated gene pairs in two yeast species descended from a whole-genome duplication.</title>
        <authorList>
            <person name="Scannell D.R."/>
            <person name="Frank A.C."/>
            <person name="Conant G.C."/>
            <person name="Byrne K.P."/>
            <person name="Woolfit M."/>
            <person name="Wolfe K.H."/>
        </authorList>
    </citation>
    <scope>NUCLEOTIDE SEQUENCE [LARGE SCALE GENOMIC DNA]</scope>
    <source>
        <strain evidence="10">ATCC 22028 / DSM 70294 / BCRC 21397 / CBS 2163 / NBRC 10782 / NRRL Y-8283 / UCD 57-17</strain>
    </source>
</reference>